<evidence type="ECO:0000313" key="3">
    <source>
        <dbReference type="Proteomes" id="UP001203284"/>
    </source>
</evidence>
<sequence length="425" mass="46665">MPMIEFLMVLLGARLIRRKWWVLAALGVIWLAIGLFFVVNALYDEYRISPSLFAVPLLIDATVSVIAGIASQGTRRTMRLVKAAFLLAICALIMAHTPHSDMIIGILTGIVIIADGAWRAASAWVVRFSKWRRQIVLAGFEFAFGIWSFVPWPTQWRGSVGIDVGTLIAVMAVSMIVLALRIRRLPHGVRMATLFSDGWPRSGTVLGEEHPFNPSGTLTVHVWTPTGTLANIGVSRYVAALDAKGVVSTGHAALEAGGDVYVSHYPAVEIERDQSQFTRTLRATQDNDVPGKFQPSYAIESAEWCPSTRQVELAGVNVEALRGFWAEYSTDTTYNLTNRNCSSAVAKAVDSAVEGLFEREGRSPWFVARLVLMPELWAGGLMRRRAAAMAWTPGMVLDYARAISGIMELTPRPAATTSHPREARP</sequence>
<reference evidence="2 3" key="1">
    <citation type="submission" date="2022-04" db="EMBL/GenBank/DDBJ databases">
        <authorList>
            <person name="Grouzdev D.S."/>
            <person name="Pantiukh K.S."/>
            <person name="Krutkina M.S."/>
        </authorList>
    </citation>
    <scope>NUCLEOTIDE SEQUENCE [LARGE SCALE GENOMIC DNA]</scope>
    <source>
        <strain evidence="2 3">6x-1</strain>
    </source>
</reference>
<dbReference type="GO" id="GO:0006508">
    <property type="term" value="P:proteolysis"/>
    <property type="evidence" value="ECO:0007669"/>
    <property type="project" value="UniProtKB-KW"/>
</dbReference>
<organism evidence="2 3">
    <name type="scientific">Ancylobacter crimeensis</name>
    <dbReference type="NCBI Taxonomy" id="2579147"/>
    <lineage>
        <taxon>Bacteria</taxon>
        <taxon>Pseudomonadati</taxon>
        <taxon>Pseudomonadota</taxon>
        <taxon>Alphaproteobacteria</taxon>
        <taxon>Hyphomicrobiales</taxon>
        <taxon>Xanthobacteraceae</taxon>
        <taxon>Ancylobacter</taxon>
    </lineage>
</organism>
<feature type="transmembrane region" description="Helical" evidence="1">
    <location>
        <begin position="48"/>
        <end position="68"/>
    </location>
</feature>
<keyword evidence="2" id="KW-0378">Hydrolase</keyword>
<keyword evidence="3" id="KW-1185">Reference proteome</keyword>
<feature type="transmembrane region" description="Helical" evidence="1">
    <location>
        <begin position="164"/>
        <end position="182"/>
    </location>
</feature>
<keyword evidence="2" id="KW-0645">Protease</keyword>
<accession>A0ABT0DF40</accession>
<evidence type="ECO:0000256" key="1">
    <source>
        <dbReference type="SAM" id="Phobius"/>
    </source>
</evidence>
<dbReference type="EMBL" id="JALKCH010000012">
    <property type="protein sequence ID" value="MCK0198563.1"/>
    <property type="molecule type" value="Genomic_DNA"/>
</dbReference>
<dbReference type="GO" id="GO:0008233">
    <property type="term" value="F:peptidase activity"/>
    <property type="evidence" value="ECO:0007669"/>
    <property type="project" value="UniProtKB-KW"/>
</dbReference>
<keyword evidence="1" id="KW-0812">Transmembrane</keyword>
<feature type="transmembrane region" description="Helical" evidence="1">
    <location>
        <begin position="135"/>
        <end position="152"/>
    </location>
</feature>
<keyword evidence="1" id="KW-0472">Membrane</keyword>
<feature type="transmembrane region" description="Helical" evidence="1">
    <location>
        <begin position="80"/>
        <end position="97"/>
    </location>
</feature>
<keyword evidence="1" id="KW-1133">Transmembrane helix</keyword>
<feature type="transmembrane region" description="Helical" evidence="1">
    <location>
        <begin position="103"/>
        <end position="126"/>
    </location>
</feature>
<feature type="transmembrane region" description="Helical" evidence="1">
    <location>
        <begin position="20"/>
        <end position="42"/>
    </location>
</feature>
<protein>
    <submittedName>
        <fullName evidence="2">Protease</fullName>
    </submittedName>
</protein>
<name>A0ABT0DF40_9HYPH</name>
<comment type="caution">
    <text evidence="2">The sequence shown here is derived from an EMBL/GenBank/DDBJ whole genome shotgun (WGS) entry which is preliminary data.</text>
</comment>
<dbReference type="RefSeq" id="WP_247030465.1">
    <property type="nucleotide sequence ID" value="NZ_JALKCH010000012.1"/>
</dbReference>
<proteinExistence type="predicted"/>
<gene>
    <name evidence="2" type="ORF">MWN34_16805</name>
</gene>
<evidence type="ECO:0000313" key="2">
    <source>
        <dbReference type="EMBL" id="MCK0198563.1"/>
    </source>
</evidence>
<dbReference type="Proteomes" id="UP001203284">
    <property type="component" value="Unassembled WGS sequence"/>
</dbReference>